<sequence length="390" mass="44911">MPIENLEEEGLAKNPNLELSQLRFLARSSPLPDVRQECIDQLMTAIVKDNMAPFYSEICEELGIQIDPDLLSKLREANKTRLDELEAELKEAEVSSGESEIREIYLNKAEYLCLIGDKDAAVTAFRQTFEKTVPIGQKLDVVFHLIRMGLFYLDYDLAKRNIAKAKTLIEEGGDWDRRNRLKVYEAVYCMSIRNFLGAANNFLDTVSTFTSYELMPYPRFIWYTVLCALIALKRVDINKKVVKCPEILEVLHSNSQLSNYMMSLYNCNYAQFFKALAQMEGDISNDSYLSPHYRYLIREMRIIAYTQLLHSYQSLTIPYMARAFGVTEAFIDGELSTFISAGRLDCKIDKVGGIVETNWPDSKNKQYEEVIKKGDVLLNRLQKLRRVVNL</sequence>
<gene>
    <name evidence="6" type="ORF">LOD99_13959</name>
</gene>
<evidence type="ECO:0000259" key="5">
    <source>
        <dbReference type="PROSITE" id="PS50250"/>
    </source>
</evidence>
<organism evidence="6 7">
    <name type="scientific">Oopsacas minuta</name>
    <dbReference type="NCBI Taxonomy" id="111878"/>
    <lineage>
        <taxon>Eukaryota</taxon>
        <taxon>Metazoa</taxon>
        <taxon>Porifera</taxon>
        <taxon>Hexactinellida</taxon>
        <taxon>Hexasterophora</taxon>
        <taxon>Lyssacinosida</taxon>
        <taxon>Leucopsacidae</taxon>
        <taxon>Oopsacas</taxon>
    </lineage>
</organism>
<evidence type="ECO:0000256" key="4">
    <source>
        <dbReference type="SAM" id="Coils"/>
    </source>
</evidence>
<dbReference type="InterPro" id="IPR045135">
    <property type="entry name" value="Rpn7_N"/>
</dbReference>
<dbReference type="SUPFAM" id="SSF46785">
    <property type="entry name" value="Winged helix' DNA-binding domain"/>
    <property type="match status" value="1"/>
</dbReference>
<dbReference type="FunFam" id="1.25.40.570:FF:000005">
    <property type="entry name" value="26S proteasome regulatory subunit N7"/>
    <property type="match status" value="1"/>
</dbReference>
<dbReference type="InterPro" id="IPR000717">
    <property type="entry name" value="PCI_dom"/>
</dbReference>
<dbReference type="Pfam" id="PF10602">
    <property type="entry name" value="RPN7"/>
    <property type="match status" value="1"/>
</dbReference>
<dbReference type="InterPro" id="IPR049549">
    <property type="entry name" value="RPN7_PSMD6_C"/>
</dbReference>
<dbReference type="SMART" id="SM00088">
    <property type="entry name" value="PINT"/>
    <property type="match status" value="1"/>
</dbReference>
<dbReference type="InterPro" id="IPR019585">
    <property type="entry name" value="Rpn7/CSN1"/>
</dbReference>
<evidence type="ECO:0000256" key="2">
    <source>
        <dbReference type="ARBA" id="ARBA00014932"/>
    </source>
</evidence>
<comment type="similarity">
    <text evidence="1">Belongs to the proteasome subunit S10 family.</text>
</comment>
<accession>A0AAV7KGF7</accession>
<dbReference type="PROSITE" id="PS50250">
    <property type="entry name" value="PCI"/>
    <property type="match status" value="1"/>
</dbReference>
<dbReference type="GO" id="GO:0043161">
    <property type="term" value="P:proteasome-mediated ubiquitin-dependent protein catabolic process"/>
    <property type="evidence" value="ECO:0007669"/>
    <property type="project" value="TreeGrafter"/>
</dbReference>
<dbReference type="InterPro" id="IPR036390">
    <property type="entry name" value="WH_DNA-bd_sf"/>
</dbReference>
<dbReference type="GO" id="GO:0005838">
    <property type="term" value="C:proteasome regulatory particle"/>
    <property type="evidence" value="ECO:0007669"/>
    <property type="project" value="TreeGrafter"/>
</dbReference>
<feature type="coiled-coil region" evidence="4">
    <location>
        <begin position="75"/>
        <end position="102"/>
    </location>
</feature>
<protein>
    <recommendedName>
        <fullName evidence="2">26S proteasome non-ATPase regulatory subunit 6</fullName>
    </recommendedName>
</protein>
<dbReference type="PANTHER" id="PTHR14145">
    <property type="entry name" value="26S PROTESOME SUBUNIT 6"/>
    <property type="match status" value="1"/>
</dbReference>
<reference evidence="6 7" key="1">
    <citation type="journal article" date="2023" name="BMC Biol.">
        <title>The compact genome of the sponge Oopsacas minuta (Hexactinellida) is lacking key metazoan core genes.</title>
        <authorList>
            <person name="Santini S."/>
            <person name="Schenkelaars Q."/>
            <person name="Jourda C."/>
            <person name="Duchesne M."/>
            <person name="Belahbib H."/>
            <person name="Rocher C."/>
            <person name="Selva M."/>
            <person name="Riesgo A."/>
            <person name="Vervoort M."/>
            <person name="Leys S.P."/>
            <person name="Kodjabachian L."/>
            <person name="Le Bivic A."/>
            <person name="Borchiellini C."/>
            <person name="Claverie J.M."/>
            <person name="Renard E."/>
        </authorList>
    </citation>
    <scope>NUCLEOTIDE SEQUENCE [LARGE SCALE GENOMIC DNA]</scope>
    <source>
        <strain evidence="6">SPO-2</strain>
    </source>
</reference>
<dbReference type="Gene3D" id="1.25.40.570">
    <property type="match status" value="1"/>
</dbReference>
<dbReference type="SUPFAM" id="SSF48452">
    <property type="entry name" value="TPR-like"/>
    <property type="match status" value="1"/>
</dbReference>
<evidence type="ECO:0000256" key="3">
    <source>
        <dbReference type="ARBA" id="ARBA00022942"/>
    </source>
</evidence>
<feature type="domain" description="PCI" evidence="5">
    <location>
        <begin position="194"/>
        <end position="362"/>
    </location>
</feature>
<keyword evidence="3 6" id="KW-0647">Proteasome</keyword>
<dbReference type="Pfam" id="PF01399">
    <property type="entry name" value="PCI"/>
    <property type="match status" value="1"/>
</dbReference>
<keyword evidence="4" id="KW-0175">Coiled coil</keyword>
<dbReference type="PANTHER" id="PTHR14145:SF1">
    <property type="entry name" value="26S PROTEASOME NON-ATPASE REGULATORY SUBUNIT 6"/>
    <property type="match status" value="1"/>
</dbReference>
<comment type="caution">
    <text evidence="6">The sequence shown here is derived from an EMBL/GenBank/DDBJ whole genome shotgun (WGS) entry which is preliminary data.</text>
</comment>
<evidence type="ECO:0000313" key="7">
    <source>
        <dbReference type="Proteomes" id="UP001165289"/>
    </source>
</evidence>
<dbReference type="InterPro" id="IPR011990">
    <property type="entry name" value="TPR-like_helical_dom_sf"/>
</dbReference>
<dbReference type="AlphaFoldDB" id="A0AAV7KGF7"/>
<dbReference type="Pfam" id="PF21154">
    <property type="entry name" value="RPN7_PSMD6_C"/>
    <property type="match status" value="1"/>
</dbReference>
<proteinExistence type="inferred from homology"/>
<evidence type="ECO:0000256" key="1">
    <source>
        <dbReference type="ARBA" id="ARBA00005717"/>
    </source>
</evidence>
<dbReference type="EMBL" id="JAKMXF010000033">
    <property type="protein sequence ID" value="KAI6660373.1"/>
    <property type="molecule type" value="Genomic_DNA"/>
</dbReference>
<evidence type="ECO:0000313" key="6">
    <source>
        <dbReference type="EMBL" id="KAI6660373.1"/>
    </source>
</evidence>
<dbReference type="Proteomes" id="UP001165289">
    <property type="component" value="Unassembled WGS sequence"/>
</dbReference>
<keyword evidence="7" id="KW-1185">Reference proteome</keyword>
<name>A0AAV7KGF7_9METZ</name>